<gene>
    <name evidence="2" type="primary">wcnA</name>
    <name evidence="2" type="ORF">ARTSIC4J27_958</name>
</gene>
<proteinExistence type="predicted"/>
<dbReference type="EMBL" id="CAQI01000031">
    <property type="protein sequence ID" value="CCQ45026.1"/>
    <property type="molecule type" value="Genomic_DNA"/>
</dbReference>
<feature type="transmembrane region" description="Helical" evidence="1">
    <location>
        <begin position="158"/>
        <end position="177"/>
    </location>
</feature>
<evidence type="ECO:0000256" key="1">
    <source>
        <dbReference type="SAM" id="Phobius"/>
    </source>
</evidence>
<name>A0A024GZY3_9MICC</name>
<keyword evidence="2" id="KW-0808">Transferase</keyword>
<keyword evidence="3" id="KW-1185">Reference proteome</keyword>
<evidence type="ECO:0000313" key="2">
    <source>
        <dbReference type="EMBL" id="CCQ45026.1"/>
    </source>
</evidence>
<feature type="transmembrane region" description="Helical" evidence="1">
    <location>
        <begin position="103"/>
        <end position="121"/>
    </location>
</feature>
<protein>
    <submittedName>
        <fullName evidence="2">Putative membrane protein</fullName>
        <ecNumber evidence="2">2.3.1.-</ecNumber>
    </submittedName>
</protein>
<sequence length="207" mass="22937">MVFYIQSAAGKTARMFEKSVWLGYVWLAIFAGFAILNAFTNSDFSGVSALMLFTSSLGFSVFLWDKNRNRHCFGLAATAVFLVPLLGAILLSHPGASGGWTPVAFAGSYIGGIMLFAGFYWMRKKAFPQFALWLGSISYALYLVHVSVFEWVNHFGPAHIWMVAPATAVALLAAWLLHRYLEVPCVRFGRHLSQRAQYGQGSIRVPI</sequence>
<accession>A0A024GZY3</accession>
<feature type="transmembrane region" description="Helical" evidence="1">
    <location>
        <begin position="46"/>
        <end position="64"/>
    </location>
</feature>
<dbReference type="Proteomes" id="UP000035722">
    <property type="component" value="Unassembled WGS sequence"/>
</dbReference>
<feature type="transmembrane region" description="Helical" evidence="1">
    <location>
        <begin position="21"/>
        <end position="40"/>
    </location>
</feature>
<feature type="transmembrane region" description="Helical" evidence="1">
    <location>
        <begin position="130"/>
        <end position="152"/>
    </location>
</feature>
<evidence type="ECO:0000313" key="3">
    <source>
        <dbReference type="Proteomes" id="UP000035722"/>
    </source>
</evidence>
<reference evidence="3" key="1">
    <citation type="journal article" date="2014" name="Genome Announc.">
        <title>Genome Sequence of Arthrobacter siccitolerans 4J27, a Xeroprotectant-Producing Desiccation-Tolerant Microorganism.</title>
        <authorList>
            <person name="Manzanera M."/>
            <person name="Santa-Cruz-Calvo L."/>
            <person name="Vilchez J.I."/>
            <person name="Garcia-Fontana C."/>
            <person name="Silva-Castro G.A."/>
            <person name="Calvo C."/>
            <person name="Gonzalez-Lopez J."/>
        </authorList>
    </citation>
    <scope>NUCLEOTIDE SEQUENCE [LARGE SCALE GENOMIC DNA]</scope>
    <source>
        <strain evidence="3">4J27</strain>
    </source>
</reference>
<keyword evidence="1" id="KW-1133">Transmembrane helix</keyword>
<organism evidence="2 3">
    <name type="scientific">Pseudarthrobacter siccitolerans</name>
    <dbReference type="NCBI Taxonomy" id="861266"/>
    <lineage>
        <taxon>Bacteria</taxon>
        <taxon>Bacillati</taxon>
        <taxon>Actinomycetota</taxon>
        <taxon>Actinomycetes</taxon>
        <taxon>Micrococcales</taxon>
        <taxon>Micrococcaceae</taxon>
        <taxon>Pseudarthrobacter</taxon>
    </lineage>
</organism>
<dbReference type="GO" id="GO:0016746">
    <property type="term" value="F:acyltransferase activity"/>
    <property type="evidence" value="ECO:0007669"/>
    <property type="project" value="UniProtKB-KW"/>
</dbReference>
<keyword evidence="2" id="KW-0012">Acyltransferase</keyword>
<dbReference type="EC" id="2.3.1.-" evidence="2"/>
<keyword evidence="1" id="KW-0472">Membrane</keyword>
<comment type="caution">
    <text evidence="2">The sequence shown here is derived from an EMBL/GenBank/DDBJ whole genome shotgun (WGS) entry which is preliminary data.</text>
</comment>
<keyword evidence="1" id="KW-0812">Transmembrane</keyword>
<feature type="transmembrane region" description="Helical" evidence="1">
    <location>
        <begin position="71"/>
        <end position="91"/>
    </location>
</feature>
<dbReference type="AlphaFoldDB" id="A0A024GZY3"/>